<feature type="signal peptide" evidence="1">
    <location>
        <begin position="1"/>
        <end position="25"/>
    </location>
</feature>
<proteinExistence type="predicted"/>
<dbReference type="PROSITE" id="PS51257">
    <property type="entry name" value="PROKAR_LIPOPROTEIN"/>
    <property type="match status" value="1"/>
</dbReference>
<gene>
    <name evidence="2" type="ORF">FB473_001520</name>
</gene>
<keyword evidence="1" id="KW-0732">Signal</keyword>
<feature type="chain" id="PRO_5046875657" evidence="1">
    <location>
        <begin position="26"/>
        <end position="122"/>
    </location>
</feature>
<comment type="caution">
    <text evidence="2">The sequence shown here is derived from an EMBL/GenBank/DDBJ whole genome shotgun (WGS) entry which is preliminary data.</text>
</comment>
<reference evidence="2 3" key="1">
    <citation type="submission" date="2020-02" db="EMBL/GenBank/DDBJ databases">
        <title>Sequencing the genomes of 1000 actinobacteria strains.</title>
        <authorList>
            <person name="Klenk H.-P."/>
        </authorList>
    </citation>
    <scope>NUCLEOTIDE SEQUENCE [LARGE SCALE GENOMIC DNA]</scope>
    <source>
        <strain evidence="2 3">DSM 19609</strain>
    </source>
</reference>
<dbReference type="EMBL" id="JAAMOZ010000001">
    <property type="protein sequence ID" value="NIH56875.1"/>
    <property type="molecule type" value="Genomic_DNA"/>
</dbReference>
<accession>A0ABX0SFU8</accession>
<evidence type="ECO:0000313" key="2">
    <source>
        <dbReference type="EMBL" id="NIH56875.1"/>
    </source>
</evidence>
<sequence>MFRFRRLAARRLVGAVVLATSLALGLTGCGEPEFTGVWKPDDGSGLKTIADGGQCSGMYYNNGKPLDIGGTMTCTFSSGSDGAYVLVVRQPPNERSYIVEFPADDTMVLRSGDTTVVTLTRQ</sequence>
<name>A0ABX0SFU8_9ACTN</name>
<evidence type="ECO:0000256" key="1">
    <source>
        <dbReference type="SAM" id="SignalP"/>
    </source>
</evidence>
<protein>
    <submittedName>
        <fullName evidence="2">Uncharacterized protein (DUF2147 family)</fullName>
    </submittedName>
</protein>
<organism evidence="2 3">
    <name type="scientific">Brooklawnia cerclae</name>
    <dbReference type="NCBI Taxonomy" id="349934"/>
    <lineage>
        <taxon>Bacteria</taxon>
        <taxon>Bacillati</taxon>
        <taxon>Actinomycetota</taxon>
        <taxon>Actinomycetes</taxon>
        <taxon>Propionibacteriales</taxon>
        <taxon>Propionibacteriaceae</taxon>
        <taxon>Brooklawnia</taxon>
    </lineage>
</organism>
<evidence type="ECO:0000313" key="3">
    <source>
        <dbReference type="Proteomes" id="UP000749311"/>
    </source>
</evidence>
<dbReference type="RefSeq" id="WP_167166144.1">
    <property type="nucleotide sequence ID" value="NZ_BAAAOO010000015.1"/>
</dbReference>
<keyword evidence="3" id="KW-1185">Reference proteome</keyword>
<dbReference type="Proteomes" id="UP000749311">
    <property type="component" value="Unassembled WGS sequence"/>
</dbReference>